<dbReference type="AlphaFoldDB" id="A0A6G1KL24"/>
<sequence length="120" mass="13736">MADDRHPLTFLCHPPLPHASAKREKAISASFRTKHPCILIFFVLFCFDFWPPKCPLHAMHPNLRLVLLVAATSMHCLALPCLTLPYLALRCPAHARIRQTWRIGSIFLFTNYQQSPSSEQ</sequence>
<name>A0A6G1KL24_9PLEO</name>
<evidence type="ECO:0000313" key="3">
    <source>
        <dbReference type="Proteomes" id="UP000799428"/>
    </source>
</evidence>
<gene>
    <name evidence="2" type="ORF">K504DRAFT_139929</name>
</gene>
<evidence type="ECO:0000256" key="1">
    <source>
        <dbReference type="SAM" id="Phobius"/>
    </source>
</evidence>
<keyword evidence="1" id="KW-1133">Transmembrane helix</keyword>
<proteinExistence type="predicted"/>
<evidence type="ECO:0000313" key="2">
    <source>
        <dbReference type="EMBL" id="KAF2713539.1"/>
    </source>
</evidence>
<protein>
    <submittedName>
        <fullName evidence="2">Uncharacterized protein</fullName>
    </submittedName>
</protein>
<accession>A0A6G1KL24</accession>
<dbReference type="Proteomes" id="UP000799428">
    <property type="component" value="Unassembled WGS sequence"/>
</dbReference>
<feature type="transmembrane region" description="Helical" evidence="1">
    <location>
        <begin position="63"/>
        <end position="89"/>
    </location>
</feature>
<keyword evidence="1" id="KW-0812">Transmembrane</keyword>
<keyword evidence="1" id="KW-0472">Membrane</keyword>
<dbReference type="EMBL" id="MU005765">
    <property type="protein sequence ID" value="KAF2713539.1"/>
    <property type="molecule type" value="Genomic_DNA"/>
</dbReference>
<feature type="transmembrane region" description="Helical" evidence="1">
    <location>
        <begin position="33"/>
        <end position="51"/>
    </location>
</feature>
<organism evidence="2 3">
    <name type="scientific">Pleomassaria siparia CBS 279.74</name>
    <dbReference type="NCBI Taxonomy" id="1314801"/>
    <lineage>
        <taxon>Eukaryota</taxon>
        <taxon>Fungi</taxon>
        <taxon>Dikarya</taxon>
        <taxon>Ascomycota</taxon>
        <taxon>Pezizomycotina</taxon>
        <taxon>Dothideomycetes</taxon>
        <taxon>Pleosporomycetidae</taxon>
        <taxon>Pleosporales</taxon>
        <taxon>Pleomassariaceae</taxon>
        <taxon>Pleomassaria</taxon>
    </lineage>
</organism>
<keyword evidence="3" id="KW-1185">Reference proteome</keyword>
<reference evidence="2" key="1">
    <citation type="journal article" date="2020" name="Stud. Mycol.">
        <title>101 Dothideomycetes genomes: a test case for predicting lifestyles and emergence of pathogens.</title>
        <authorList>
            <person name="Haridas S."/>
            <person name="Albert R."/>
            <person name="Binder M."/>
            <person name="Bloem J."/>
            <person name="Labutti K."/>
            <person name="Salamov A."/>
            <person name="Andreopoulos B."/>
            <person name="Baker S."/>
            <person name="Barry K."/>
            <person name="Bills G."/>
            <person name="Bluhm B."/>
            <person name="Cannon C."/>
            <person name="Castanera R."/>
            <person name="Culley D."/>
            <person name="Daum C."/>
            <person name="Ezra D."/>
            <person name="Gonzalez J."/>
            <person name="Henrissat B."/>
            <person name="Kuo A."/>
            <person name="Liang C."/>
            <person name="Lipzen A."/>
            <person name="Lutzoni F."/>
            <person name="Magnuson J."/>
            <person name="Mondo S."/>
            <person name="Nolan M."/>
            <person name="Ohm R."/>
            <person name="Pangilinan J."/>
            <person name="Park H.-J."/>
            <person name="Ramirez L."/>
            <person name="Alfaro M."/>
            <person name="Sun H."/>
            <person name="Tritt A."/>
            <person name="Yoshinaga Y."/>
            <person name="Zwiers L.-H."/>
            <person name="Turgeon B."/>
            <person name="Goodwin S."/>
            <person name="Spatafora J."/>
            <person name="Crous P."/>
            <person name="Grigoriev I."/>
        </authorList>
    </citation>
    <scope>NUCLEOTIDE SEQUENCE</scope>
    <source>
        <strain evidence="2">CBS 279.74</strain>
    </source>
</reference>